<dbReference type="RefSeq" id="WP_071501156.1">
    <property type="nucleotide sequence ID" value="NZ_MORL01000001.1"/>
</dbReference>
<evidence type="ECO:0000256" key="2">
    <source>
        <dbReference type="RuleBase" id="RU003749"/>
    </source>
</evidence>
<evidence type="ECO:0000256" key="1">
    <source>
        <dbReference type="ARBA" id="ARBA00009013"/>
    </source>
</evidence>
<evidence type="ECO:0000313" key="4">
    <source>
        <dbReference type="EMBL" id="OIN60655.1"/>
    </source>
</evidence>
<dbReference type="Proteomes" id="UP000181790">
    <property type="component" value="Unassembled WGS sequence"/>
</dbReference>
<dbReference type="InterPro" id="IPR002645">
    <property type="entry name" value="STAS_dom"/>
</dbReference>
<proteinExistence type="inferred from homology"/>
<evidence type="ECO:0000313" key="5">
    <source>
        <dbReference type="Proteomes" id="UP000181790"/>
    </source>
</evidence>
<name>A0A1S2VR18_9BACT</name>
<dbReference type="AlphaFoldDB" id="A0A1S2VR18"/>
<organism evidence="4 5">
    <name type="scientific">Arsenicibacter rosenii</name>
    <dbReference type="NCBI Taxonomy" id="1750698"/>
    <lineage>
        <taxon>Bacteria</taxon>
        <taxon>Pseudomonadati</taxon>
        <taxon>Bacteroidota</taxon>
        <taxon>Cytophagia</taxon>
        <taxon>Cytophagales</taxon>
        <taxon>Spirosomataceae</taxon>
        <taxon>Arsenicibacter</taxon>
    </lineage>
</organism>
<dbReference type="Pfam" id="PF01740">
    <property type="entry name" value="STAS"/>
    <property type="match status" value="1"/>
</dbReference>
<gene>
    <name evidence="4" type="ORF">BLX24_00625</name>
</gene>
<comment type="similarity">
    <text evidence="1 2">Belongs to the anti-sigma-factor antagonist family.</text>
</comment>
<dbReference type="NCBIfam" id="TIGR00377">
    <property type="entry name" value="ant_ant_sig"/>
    <property type="match status" value="1"/>
</dbReference>
<dbReference type="PANTHER" id="PTHR33495">
    <property type="entry name" value="ANTI-SIGMA FACTOR ANTAGONIST TM_1081-RELATED-RELATED"/>
    <property type="match status" value="1"/>
</dbReference>
<comment type="caution">
    <text evidence="4">The sequence shown here is derived from an EMBL/GenBank/DDBJ whole genome shotgun (WGS) entry which is preliminary data.</text>
</comment>
<dbReference type="PROSITE" id="PS50801">
    <property type="entry name" value="STAS"/>
    <property type="match status" value="1"/>
</dbReference>
<evidence type="ECO:0000259" key="3">
    <source>
        <dbReference type="PROSITE" id="PS50801"/>
    </source>
</evidence>
<reference evidence="4 5" key="1">
    <citation type="submission" date="2016-10" db="EMBL/GenBank/DDBJ databases">
        <title>Arsenicibacter rosenii gen. nov., sp. nov., an efficient arsenic-methylating bacterium isolated from an arsenic-contaminated paddy soil.</title>
        <authorList>
            <person name="Huang K."/>
        </authorList>
    </citation>
    <scope>NUCLEOTIDE SEQUENCE [LARGE SCALE GENOMIC DNA]</scope>
    <source>
        <strain evidence="4 5">SM-1</strain>
    </source>
</reference>
<dbReference type="InterPro" id="IPR003658">
    <property type="entry name" value="Anti-sigma_ant"/>
</dbReference>
<dbReference type="SUPFAM" id="SSF52091">
    <property type="entry name" value="SpoIIaa-like"/>
    <property type="match status" value="1"/>
</dbReference>
<keyword evidence="5" id="KW-1185">Reference proteome</keyword>
<accession>A0A1S2VR18</accession>
<sequence length="111" mass="11847">MNVTSKTVGNITVIEAEGSIDSKTAGEFERGAMGPIQGQTAVILDISKVDFLSSAGLRVLLMIYRQIKSRNGKVVLLGASEEIQDIMANTGFLSFFILVDTLDEGIAALKP</sequence>
<protein>
    <recommendedName>
        <fullName evidence="2">Anti-sigma factor antagonist</fullName>
    </recommendedName>
</protein>
<dbReference type="Gene3D" id="3.30.750.24">
    <property type="entry name" value="STAS domain"/>
    <property type="match status" value="1"/>
</dbReference>
<dbReference type="EMBL" id="MORL01000001">
    <property type="protein sequence ID" value="OIN60655.1"/>
    <property type="molecule type" value="Genomic_DNA"/>
</dbReference>
<dbReference type="PANTHER" id="PTHR33495:SF14">
    <property type="entry name" value="ANTI-SIGMA FACTOR ANTAGONIST"/>
    <property type="match status" value="1"/>
</dbReference>
<feature type="domain" description="STAS" evidence="3">
    <location>
        <begin position="1"/>
        <end position="109"/>
    </location>
</feature>
<dbReference type="GO" id="GO:0043856">
    <property type="term" value="F:anti-sigma factor antagonist activity"/>
    <property type="evidence" value="ECO:0007669"/>
    <property type="project" value="InterPro"/>
</dbReference>
<dbReference type="InterPro" id="IPR036513">
    <property type="entry name" value="STAS_dom_sf"/>
</dbReference>
<dbReference type="CDD" id="cd07043">
    <property type="entry name" value="STAS_anti-anti-sigma_factors"/>
    <property type="match status" value="1"/>
</dbReference>